<evidence type="ECO:0000256" key="6">
    <source>
        <dbReference type="SAM" id="Phobius"/>
    </source>
</evidence>
<name>A0AAJ6VVR6_9ACAR</name>
<dbReference type="Proteomes" id="UP000694867">
    <property type="component" value="Unplaced"/>
</dbReference>
<feature type="region of interest" description="Disordered" evidence="5">
    <location>
        <begin position="133"/>
        <end position="153"/>
    </location>
</feature>
<accession>A0AAJ6VVR6</accession>
<evidence type="ECO:0000256" key="5">
    <source>
        <dbReference type="SAM" id="MobiDB-lite"/>
    </source>
</evidence>
<feature type="compositionally biased region" description="Basic residues" evidence="5">
    <location>
        <begin position="143"/>
        <end position="153"/>
    </location>
</feature>
<dbReference type="GO" id="GO:0022857">
    <property type="term" value="F:transmembrane transporter activity"/>
    <property type="evidence" value="ECO:0007669"/>
    <property type="project" value="TreeGrafter"/>
</dbReference>
<gene>
    <name evidence="8" type="primary">LOC100907697</name>
</gene>
<feature type="transmembrane region" description="Helical" evidence="6">
    <location>
        <begin position="76"/>
        <end position="94"/>
    </location>
</feature>
<evidence type="ECO:0000313" key="8">
    <source>
        <dbReference type="RefSeq" id="XP_003739372.1"/>
    </source>
</evidence>
<evidence type="ECO:0000256" key="3">
    <source>
        <dbReference type="ARBA" id="ARBA00022989"/>
    </source>
</evidence>
<dbReference type="KEGG" id="goe:100907697"/>
<evidence type="ECO:0000256" key="1">
    <source>
        <dbReference type="ARBA" id="ARBA00004141"/>
    </source>
</evidence>
<dbReference type="PANTHER" id="PTHR23507">
    <property type="entry name" value="ZGC:174356"/>
    <property type="match status" value="1"/>
</dbReference>
<dbReference type="RefSeq" id="XP_003739372.1">
    <property type="nucleotide sequence ID" value="XM_003739324.1"/>
</dbReference>
<evidence type="ECO:0000256" key="2">
    <source>
        <dbReference type="ARBA" id="ARBA00022692"/>
    </source>
</evidence>
<sequence length="153" mass="16987">MHLSDPKLMMVSYFAYTGKLICKSLMFFGKFMFWIQLALGSLLAIGTTAASSHLTRLLAPSETAVVFGLSSSFERVVPLFVDIGFSAIYAETIATFPGLVFIFEASIFVLPVIFAGFSAYWLRSEGFPDYATLSEGEDPQSPQRRRRNQSLSE</sequence>
<dbReference type="GeneID" id="100907697"/>
<evidence type="ECO:0000313" key="7">
    <source>
        <dbReference type="Proteomes" id="UP000694867"/>
    </source>
</evidence>
<protein>
    <submittedName>
        <fullName evidence="8">Uncharacterized protein LOC100907697</fullName>
    </submittedName>
</protein>
<organism evidence="7 8">
    <name type="scientific">Galendromus occidentalis</name>
    <name type="common">western predatory mite</name>
    <dbReference type="NCBI Taxonomy" id="34638"/>
    <lineage>
        <taxon>Eukaryota</taxon>
        <taxon>Metazoa</taxon>
        <taxon>Ecdysozoa</taxon>
        <taxon>Arthropoda</taxon>
        <taxon>Chelicerata</taxon>
        <taxon>Arachnida</taxon>
        <taxon>Acari</taxon>
        <taxon>Parasitiformes</taxon>
        <taxon>Mesostigmata</taxon>
        <taxon>Gamasina</taxon>
        <taxon>Phytoseioidea</taxon>
        <taxon>Phytoseiidae</taxon>
        <taxon>Typhlodrominae</taxon>
        <taxon>Galendromus</taxon>
    </lineage>
</organism>
<dbReference type="AlphaFoldDB" id="A0AAJ6VVR6"/>
<evidence type="ECO:0000256" key="4">
    <source>
        <dbReference type="ARBA" id="ARBA00023136"/>
    </source>
</evidence>
<comment type="subcellular location">
    <subcellularLocation>
        <location evidence="1">Membrane</location>
        <topology evidence="1">Multi-pass membrane protein</topology>
    </subcellularLocation>
</comment>
<keyword evidence="7" id="KW-1185">Reference proteome</keyword>
<reference evidence="8" key="1">
    <citation type="submission" date="2025-08" db="UniProtKB">
        <authorList>
            <consortium name="RefSeq"/>
        </authorList>
    </citation>
    <scope>IDENTIFICATION</scope>
</reference>
<dbReference type="PANTHER" id="PTHR23507:SF1">
    <property type="entry name" value="FI18259P1-RELATED"/>
    <property type="match status" value="1"/>
</dbReference>
<proteinExistence type="predicted"/>
<keyword evidence="3 6" id="KW-1133">Transmembrane helix</keyword>
<keyword evidence="2 6" id="KW-0812">Transmembrane</keyword>
<dbReference type="GO" id="GO:0016020">
    <property type="term" value="C:membrane"/>
    <property type="evidence" value="ECO:0007669"/>
    <property type="project" value="UniProtKB-SubCell"/>
</dbReference>
<feature type="transmembrane region" description="Helical" evidence="6">
    <location>
        <begin position="101"/>
        <end position="122"/>
    </location>
</feature>
<keyword evidence="4 6" id="KW-0472">Membrane</keyword>